<comment type="caution">
    <text evidence="2">The sequence shown here is derived from an EMBL/GenBank/DDBJ whole genome shotgun (WGS) entry which is preliminary data.</text>
</comment>
<organism evidence="2 3">
    <name type="scientific">Suillus fuscotomentosus</name>
    <dbReference type="NCBI Taxonomy" id="1912939"/>
    <lineage>
        <taxon>Eukaryota</taxon>
        <taxon>Fungi</taxon>
        <taxon>Dikarya</taxon>
        <taxon>Basidiomycota</taxon>
        <taxon>Agaricomycotina</taxon>
        <taxon>Agaricomycetes</taxon>
        <taxon>Agaricomycetidae</taxon>
        <taxon>Boletales</taxon>
        <taxon>Suillineae</taxon>
        <taxon>Suillaceae</taxon>
        <taxon>Suillus</taxon>
    </lineage>
</organism>
<dbReference type="Pfam" id="PF13350">
    <property type="entry name" value="Y_phosphatase3"/>
    <property type="match status" value="1"/>
</dbReference>
<name>A0AAD4E8K5_9AGAM</name>
<evidence type="ECO:0000313" key="3">
    <source>
        <dbReference type="Proteomes" id="UP001195769"/>
    </source>
</evidence>
<sequence length="319" mass="35628">MNWYDARLAFICEYHCGSYSVCPHSRLQTNASLLSQMTATDSELEPLDPAYVADVLSRPPFVQIPGVCNVRDLGSYPTATPDVVTKLGYAYRSAELSSITEEGARKMVSLGILTVFDLRSDPEMRKYSSPIPTIEGVDVVPTPVFKNEDYSPEKLAKKFELYATGTTESFMILYSQILEHGGPAFGTILRHVRDKPNSPFIFHCTAGKDRTGVIAAILLKLAGVDNHFISQDYSLTRVGREPDRAKVLGRLSKEPLFAANSEAAMRMLTSRYETMRAFFNLLEEKYGGVETYVKTYTELTDQDLKAIRSNLVVTTKSRM</sequence>
<dbReference type="Proteomes" id="UP001195769">
    <property type="component" value="Unassembled WGS sequence"/>
</dbReference>
<dbReference type="PANTHER" id="PTHR31126">
    <property type="entry name" value="TYROSINE-PROTEIN PHOSPHATASE"/>
    <property type="match status" value="1"/>
</dbReference>
<dbReference type="EMBL" id="JABBWK010000020">
    <property type="protein sequence ID" value="KAG1901674.1"/>
    <property type="molecule type" value="Genomic_DNA"/>
</dbReference>
<dbReference type="AlphaFoldDB" id="A0AAD4E8K5"/>
<evidence type="ECO:0000313" key="2">
    <source>
        <dbReference type="EMBL" id="KAG1901674.1"/>
    </source>
</evidence>
<dbReference type="PROSITE" id="PS50056">
    <property type="entry name" value="TYR_PHOSPHATASE_2"/>
    <property type="match status" value="1"/>
</dbReference>
<dbReference type="Gene3D" id="3.90.190.10">
    <property type="entry name" value="Protein tyrosine phosphatase superfamily"/>
    <property type="match status" value="1"/>
</dbReference>
<dbReference type="PROSITE" id="PS00383">
    <property type="entry name" value="TYR_PHOSPHATASE_1"/>
    <property type="match status" value="1"/>
</dbReference>
<dbReference type="GO" id="GO:0004721">
    <property type="term" value="F:phosphoprotein phosphatase activity"/>
    <property type="evidence" value="ECO:0007669"/>
    <property type="project" value="InterPro"/>
</dbReference>
<dbReference type="InterPro" id="IPR016130">
    <property type="entry name" value="Tyr_Pase_AS"/>
</dbReference>
<dbReference type="RefSeq" id="XP_041227249.1">
    <property type="nucleotide sequence ID" value="XM_041361438.1"/>
</dbReference>
<dbReference type="InterPro" id="IPR026893">
    <property type="entry name" value="Tyr/Ser_Pase_IphP-type"/>
</dbReference>
<dbReference type="GeneID" id="64655736"/>
<dbReference type="SUPFAM" id="SSF52799">
    <property type="entry name" value="(Phosphotyrosine protein) phosphatases II"/>
    <property type="match status" value="1"/>
</dbReference>
<gene>
    <name evidence="2" type="ORF">F5891DRAFT_1027440</name>
</gene>
<keyword evidence="3" id="KW-1185">Reference proteome</keyword>
<dbReference type="PANTHER" id="PTHR31126:SF1">
    <property type="entry name" value="TYROSINE SPECIFIC PROTEIN PHOSPHATASES DOMAIN-CONTAINING PROTEIN"/>
    <property type="match status" value="1"/>
</dbReference>
<evidence type="ECO:0000259" key="1">
    <source>
        <dbReference type="PROSITE" id="PS50056"/>
    </source>
</evidence>
<reference evidence="2" key="1">
    <citation type="journal article" date="2020" name="New Phytol.">
        <title>Comparative genomics reveals dynamic genome evolution in host specialist ectomycorrhizal fungi.</title>
        <authorList>
            <person name="Lofgren L.A."/>
            <person name="Nguyen N.H."/>
            <person name="Vilgalys R."/>
            <person name="Ruytinx J."/>
            <person name="Liao H.L."/>
            <person name="Branco S."/>
            <person name="Kuo A."/>
            <person name="LaButti K."/>
            <person name="Lipzen A."/>
            <person name="Andreopoulos W."/>
            <person name="Pangilinan J."/>
            <person name="Riley R."/>
            <person name="Hundley H."/>
            <person name="Na H."/>
            <person name="Barry K."/>
            <person name="Grigoriev I.V."/>
            <person name="Stajich J.E."/>
            <person name="Kennedy P.G."/>
        </authorList>
    </citation>
    <scope>NUCLEOTIDE SEQUENCE</scope>
    <source>
        <strain evidence="2">FC203</strain>
    </source>
</reference>
<dbReference type="InterPro" id="IPR000387">
    <property type="entry name" value="Tyr_Pase_dom"/>
</dbReference>
<dbReference type="InterPro" id="IPR029021">
    <property type="entry name" value="Prot-tyrosine_phosphatase-like"/>
</dbReference>
<accession>A0AAD4E8K5</accession>
<protein>
    <submittedName>
        <fullName evidence="2">Protein-tyrosine phosphatase-like protein</fullName>
    </submittedName>
</protein>
<feature type="domain" description="Tyrosine specific protein phosphatases" evidence="1">
    <location>
        <begin position="186"/>
        <end position="225"/>
    </location>
</feature>
<proteinExistence type="predicted"/>